<proteinExistence type="inferred from homology"/>
<dbReference type="SUPFAM" id="SSF100934">
    <property type="entry name" value="Heat shock protein 70kD (HSP70), C-terminal subdomain"/>
    <property type="match status" value="1"/>
</dbReference>
<keyword evidence="2" id="KW-0547">Nucleotide-binding</keyword>
<keyword evidence="3" id="KW-0067">ATP-binding</keyword>
<organism evidence="4 5">
    <name type="scientific">Cichlidogyrus casuarinus</name>
    <dbReference type="NCBI Taxonomy" id="1844966"/>
    <lineage>
        <taxon>Eukaryota</taxon>
        <taxon>Metazoa</taxon>
        <taxon>Spiralia</taxon>
        <taxon>Lophotrochozoa</taxon>
        <taxon>Platyhelminthes</taxon>
        <taxon>Monogenea</taxon>
        <taxon>Monopisthocotylea</taxon>
        <taxon>Dactylogyridea</taxon>
        <taxon>Ancyrocephalidae</taxon>
        <taxon>Cichlidogyrus</taxon>
    </lineage>
</organism>
<comment type="similarity">
    <text evidence="1">Belongs to the heat shock protein 70 family.</text>
</comment>
<feature type="non-terminal residue" evidence="4">
    <location>
        <position position="1"/>
    </location>
</feature>
<gene>
    <name evidence="4" type="primary">HSPA8_6</name>
    <name evidence="4" type="ORF">Ciccas_013014</name>
</gene>
<dbReference type="PRINTS" id="PR00301">
    <property type="entry name" value="HEATSHOCK70"/>
</dbReference>
<dbReference type="PROSITE" id="PS01036">
    <property type="entry name" value="HSP70_3"/>
    <property type="match status" value="1"/>
</dbReference>
<dbReference type="FunFam" id="2.60.34.10:FF:000002">
    <property type="entry name" value="Heat shock 70 kDa"/>
    <property type="match status" value="1"/>
</dbReference>
<dbReference type="PANTHER" id="PTHR19375">
    <property type="entry name" value="HEAT SHOCK PROTEIN 70KDA"/>
    <property type="match status" value="1"/>
</dbReference>
<protein>
    <submittedName>
        <fullName evidence="4">Heat shock cognate 71 kDa protein</fullName>
    </submittedName>
</protein>
<evidence type="ECO:0000256" key="2">
    <source>
        <dbReference type="ARBA" id="ARBA00022741"/>
    </source>
</evidence>
<keyword evidence="5" id="KW-1185">Reference proteome</keyword>
<dbReference type="InterPro" id="IPR043129">
    <property type="entry name" value="ATPase_NBD"/>
</dbReference>
<dbReference type="GO" id="GO:0005524">
    <property type="term" value="F:ATP binding"/>
    <property type="evidence" value="ECO:0007669"/>
    <property type="project" value="UniProtKB-KW"/>
</dbReference>
<dbReference type="EMBL" id="JBJKFK010005206">
    <property type="protein sequence ID" value="KAL3308455.1"/>
    <property type="molecule type" value="Genomic_DNA"/>
</dbReference>
<name>A0ABD2PMS2_9PLAT</name>
<dbReference type="Gene3D" id="3.30.420.40">
    <property type="match status" value="1"/>
</dbReference>
<accession>A0ABD2PMS2</accession>
<dbReference type="InterPro" id="IPR029047">
    <property type="entry name" value="HSP70_peptide-bd_sf"/>
</dbReference>
<evidence type="ECO:0000256" key="3">
    <source>
        <dbReference type="ARBA" id="ARBA00022840"/>
    </source>
</evidence>
<dbReference type="Gene3D" id="1.20.1270.10">
    <property type="match status" value="1"/>
</dbReference>
<dbReference type="AlphaFoldDB" id="A0ABD2PMS2"/>
<evidence type="ECO:0000313" key="4">
    <source>
        <dbReference type="EMBL" id="KAL3308455.1"/>
    </source>
</evidence>
<dbReference type="InterPro" id="IPR029048">
    <property type="entry name" value="HSP70_C_sf"/>
</dbReference>
<reference evidence="4 5" key="1">
    <citation type="submission" date="2024-11" db="EMBL/GenBank/DDBJ databases">
        <title>Adaptive evolution of stress response genes in parasites aligns with host niche diversity.</title>
        <authorList>
            <person name="Hahn C."/>
            <person name="Resl P."/>
        </authorList>
    </citation>
    <scope>NUCLEOTIDE SEQUENCE [LARGE SCALE GENOMIC DNA]</scope>
    <source>
        <strain evidence="4">EGGRZ-B1_66</strain>
        <tissue evidence="4">Body</tissue>
    </source>
</reference>
<dbReference type="Proteomes" id="UP001626550">
    <property type="component" value="Unassembled WGS sequence"/>
</dbReference>
<dbReference type="Gene3D" id="2.60.34.10">
    <property type="entry name" value="Substrate Binding Domain Of DNAk, Chain A, domain 1"/>
    <property type="match status" value="1"/>
</dbReference>
<comment type="caution">
    <text evidence="4">The sequence shown here is derived from an EMBL/GenBank/DDBJ whole genome shotgun (WGS) entry which is preliminary data.</text>
</comment>
<dbReference type="Pfam" id="PF00012">
    <property type="entry name" value="HSP70"/>
    <property type="match status" value="1"/>
</dbReference>
<evidence type="ECO:0000313" key="5">
    <source>
        <dbReference type="Proteomes" id="UP001626550"/>
    </source>
</evidence>
<dbReference type="InterPro" id="IPR013126">
    <property type="entry name" value="Hsp_70_fam"/>
</dbReference>
<dbReference type="SUPFAM" id="SSF53067">
    <property type="entry name" value="Actin-like ATPase domain"/>
    <property type="match status" value="1"/>
</dbReference>
<sequence>ASIEIDSLCDGIDYYTVITRARFEELNYELFQSTLVPLKKAIVDGKMTPEALDEIVLVGGSTRIPRIQKIVKDFLNGKELNKSINPDEAVASGAAIQAAILMDDSSLNNILLLDVTPLSLGIESAGGIMTVIIPRNSTIPTKQTQLFTTYEDNQTAVLVQVFEGERSLTKDNNLLGNFELAGIRKDKRGTVQIELVFDIDVNGILNVTALEKGTDHKQTITITNDKKRLSSEQIEKMLRESEKFKRHDKELKDKAAARNKLENFAFEIKKLCQTSDKKLDKFDRSKILNACENAISLLEKEENATVKNYMEWFQNLRRCCEPFLVENLGENFMQSISLVKSSPIGTVKSSSSFSNKPQIKK</sequence>
<evidence type="ECO:0000256" key="1">
    <source>
        <dbReference type="ARBA" id="ARBA00007381"/>
    </source>
</evidence>
<keyword evidence="4" id="KW-0346">Stress response</keyword>
<dbReference type="SUPFAM" id="SSF100920">
    <property type="entry name" value="Heat shock protein 70kD (HSP70), peptide-binding domain"/>
    <property type="match status" value="1"/>
</dbReference>
<dbReference type="InterPro" id="IPR018181">
    <property type="entry name" value="Heat_shock_70_CS"/>
</dbReference>